<dbReference type="EMBL" id="JAUOEM010000002">
    <property type="protein sequence ID" value="MDO5987120.1"/>
    <property type="molecule type" value="Genomic_DNA"/>
</dbReference>
<dbReference type="Proteomes" id="UP001176891">
    <property type="component" value="Unassembled WGS sequence"/>
</dbReference>
<dbReference type="RefSeq" id="WP_303281665.1">
    <property type="nucleotide sequence ID" value="NZ_BAABCZ010000005.1"/>
</dbReference>
<dbReference type="Pfam" id="PF10127">
    <property type="entry name" value="RlaP"/>
    <property type="match status" value="1"/>
</dbReference>
<organism evidence="1 2">
    <name type="scientific">Flavivirga amylovorans</name>
    <dbReference type="NCBI Taxonomy" id="870486"/>
    <lineage>
        <taxon>Bacteria</taxon>
        <taxon>Pseudomonadati</taxon>
        <taxon>Bacteroidota</taxon>
        <taxon>Flavobacteriia</taxon>
        <taxon>Flavobacteriales</taxon>
        <taxon>Flavobacteriaceae</taxon>
        <taxon>Flavivirga</taxon>
    </lineage>
</organism>
<gene>
    <name evidence="1" type="ORF">Q4Q39_06820</name>
</gene>
<dbReference type="InterPro" id="IPR018775">
    <property type="entry name" value="RlaP"/>
</dbReference>
<evidence type="ECO:0000313" key="1">
    <source>
        <dbReference type="EMBL" id="MDO5987120.1"/>
    </source>
</evidence>
<evidence type="ECO:0000313" key="2">
    <source>
        <dbReference type="Proteomes" id="UP001176891"/>
    </source>
</evidence>
<accession>A0ABT8WZL2</accession>
<name>A0ABT8WZL2_9FLAO</name>
<dbReference type="PANTHER" id="PTHR34817">
    <property type="entry name" value="NUCLEOTIDYLTRANSFERASE"/>
    <property type="match status" value="1"/>
</dbReference>
<protein>
    <submittedName>
        <fullName evidence="1">Nucleotidyltransferase domain-containing protein</fullName>
    </submittedName>
</protein>
<reference evidence="1" key="1">
    <citation type="submission" date="2023-07" db="EMBL/GenBank/DDBJ databases">
        <title>Two novel species in the genus Flavivirga.</title>
        <authorList>
            <person name="Kwon K."/>
        </authorList>
    </citation>
    <scope>NUCLEOTIDE SEQUENCE</scope>
    <source>
        <strain evidence="1">KACC 14157</strain>
    </source>
</reference>
<comment type="caution">
    <text evidence="1">The sequence shown here is derived from an EMBL/GenBank/DDBJ whole genome shotgun (WGS) entry which is preliminary data.</text>
</comment>
<dbReference type="PANTHER" id="PTHR34817:SF1">
    <property type="entry name" value="NUCLEOTIDYLTRANSFERASE"/>
    <property type="match status" value="1"/>
</dbReference>
<sequence>MTLEKLKASGHIIFECISGSRAYGLDTPTSDTDIRGVFILPKVSFYSLDYVGQVNNESNDIVYYELRKFIELCSKNNPNILELLNVPEECVLYRHPLFDGIKLDYFLSKQCEKLFANYAYAQIKKARGLEKKIVNPVEKERKSVLDFCFVYEHGKSTPLKVFLDMKNIKQENCGVANIAHLKDCNNLYHNLEIPYKGITRSDRANDIALSSIPKGEAAIGMLFFNKDGYSTYCKKYKEYWDWVGKRNQERYKTKVSHGKNYDSKNMMYTFRLLYMAKEIASESTINVKRRDKAFLLDIKKGKFEYDELVSWAEERKLELEELYATSNLPERLDLNRINDLLINIREEYYKEKLIKKTHICNTNDIA</sequence>
<proteinExistence type="predicted"/>
<keyword evidence="2" id="KW-1185">Reference proteome</keyword>